<dbReference type="UniPathway" id="UPA00070">
    <property type="reaction ID" value="UER00119"/>
</dbReference>
<dbReference type="Pfam" id="PF00156">
    <property type="entry name" value="Pribosyltran"/>
    <property type="match status" value="1"/>
</dbReference>
<comment type="similarity">
    <text evidence="6">Belongs to the purine/pyrimidine phosphoribosyltransferase family. PyrE subfamily.</text>
</comment>
<dbReference type="EC" id="2.4.2.10" evidence="2 6"/>
<comment type="cofactor">
    <cofactor evidence="6">
        <name>Mg(2+)</name>
        <dbReference type="ChEBI" id="CHEBI:18420"/>
    </cofactor>
</comment>
<dbReference type="AlphaFoldDB" id="A0A1U7JG57"/>
<evidence type="ECO:0000313" key="9">
    <source>
        <dbReference type="Proteomes" id="UP000185783"/>
    </source>
</evidence>
<dbReference type="SUPFAM" id="SSF53271">
    <property type="entry name" value="PRTase-like"/>
    <property type="match status" value="1"/>
</dbReference>
<dbReference type="STRING" id="197461.A3843_13730"/>
<evidence type="ECO:0000256" key="2">
    <source>
        <dbReference type="ARBA" id="ARBA00011971"/>
    </source>
</evidence>
<comment type="pathway">
    <text evidence="1 6">Pyrimidine metabolism; UMP biosynthesis via de novo pathway; UMP from orotate: step 1/2.</text>
</comment>
<dbReference type="Proteomes" id="UP000185783">
    <property type="component" value="Unassembled WGS sequence"/>
</dbReference>
<evidence type="ECO:0000256" key="3">
    <source>
        <dbReference type="ARBA" id="ARBA00022676"/>
    </source>
</evidence>
<evidence type="ECO:0000259" key="7">
    <source>
        <dbReference type="Pfam" id="PF00156"/>
    </source>
</evidence>
<evidence type="ECO:0000256" key="4">
    <source>
        <dbReference type="ARBA" id="ARBA00022679"/>
    </source>
</evidence>
<comment type="caution">
    <text evidence="6">Lacks conserved residue(s) required for the propagation of feature annotation.</text>
</comment>
<dbReference type="Gene3D" id="3.40.50.2020">
    <property type="match status" value="1"/>
</dbReference>
<name>A0A1U7JG57_9HYPH</name>
<dbReference type="InterPro" id="IPR023031">
    <property type="entry name" value="OPRT"/>
</dbReference>
<dbReference type="InterPro" id="IPR029057">
    <property type="entry name" value="PRTase-like"/>
</dbReference>
<dbReference type="PANTHER" id="PTHR19278">
    <property type="entry name" value="OROTATE PHOSPHORIBOSYLTRANSFERASE"/>
    <property type="match status" value="1"/>
</dbReference>
<dbReference type="GO" id="GO:0044205">
    <property type="term" value="P:'de novo' UMP biosynthetic process"/>
    <property type="evidence" value="ECO:0007669"/>
    <property type="project" value="UniProtKB-UniRule"/>
</dbReference>
<comment type="function">
    <text evidence="6">Catalyzes the transfer of a ribosyl phosphate group from 5-phosphoribose 1-diphosphate to orotate, leading to the formation of orotidine monophosphate (OMP).</text>
</comment>
<gene>
    <name evidence="6" type="primary">pyrE</name>
    <name evidence="8" type="ORF">A3843_13730</name>
</gene>
<comment type="catalytic activity">
    <reaction evidence="6">
        <text>orotidine 5'-phosphate + diphosphate = orotate + 5-phospho-alpha-D-ribose 1-diphosphate</text>
        <dbReference type="Rhea" id="RHEA:10380"/>
        <dbReference type="ChEBI" id="CHEBI:30839"/>
        <dbReference type="ChEBI" id="CHEBI:33019"/>
        <dbReference type="ChEBI" id="CHEBI:57538"/>
        <dbReference type="ChEBI" id="CHEBI:58017"/>
        <dbReference type="EC" id="2.4.2.10"/>
    </reaction>
</comment>
<dbReference type="GO" id="GO:0004588">
    <property type="term" value="F:orotate phosphoribosyltransferase activity"/>
    <property type="evidence" value="ECO:0007669"/>
    <property type="project" value="UniProtKB-UniRule"/>
</dbReference>
<keyword evidence="9" id="KW-1185">Reference proteome</keyword>
<evidence type="ECO:0000256" key="6">
    <source>
        <dbReference type="HAMAP-Rule" id="MF_01208"/>
    </source>
</evidence>
<reference evidence="8 9" key="1">
    <citation type="submission" date="2016-03" db="EMBL/GenBank/DDBJ databases">
        <title>Genome sequence of Nesiotobacter sp. nov., a moderately halophilic alphaproteobacterium isolated from the Yellow Sea, China.</title>
        <authorList>
            <person name="Zhang G."/>
            <person name="Zhang R."/>
        </authorList>
    </citation>
    <scope>NUCLEOTIDE SEQUENCE [LARGE SCALE GENOMIC DNA]</scope>
    <source>
        <strain evidence="8 9">WB1-6</strain>
    </source>
</reference>
<dbReference type="CDD" id="cd06223">
    <property type="entry name" value="PRTases_typeI"/>
    <property type="match status" value="1"/>
</dbReference>
<accession>A0A1U7JG57</accession>
<dbReference type="GO" id="GO:0019856">
    <property type="term" value="P:pyrimidine nucleobase biosynthetic process"/>
    <property type="evidence" value="ECO:0007669"/>
    <property type="project" value="TreeGrafter"/>
</dbReference>
<dbReference type="PANTHER" id="PTHR19278:SF9">
    <property type="entry name" value="URIDINE 5'-MONOPHOSPHATE SYNTHASE"/>
    <property type="match status" value="1"/>
</dbReference>
<feature type="binding site" evidence="6">
    <location>
        <position position="150"/>
    </location>
    <ligand>
        <name>orotate</name>
        <dbReference type="ChEBI" id="CHEBI:30839"/>
    </ligand>
</feature>
<evidence type="ECO:0000256" key="1">
    <source>
        <dbReference type="ARBA" id="ARBA00004889"/>
    </source>
</evidence>
<dbReference type="RefSeq" id="WP_028480786.1">
    <property type="nucleotide sequence ID" value="NZ_LVVZ01000019.1"/>
</dbReference>
<comment type="subunit">
    <text evidence="6">Homodimer.</text>
</comment>
<dbReference type="GO" id="GO:0000287">
    <property type="term" value="F:magnesium ion binding"/>
    <property type="evidence" value="ECO:0007669"/>
    <property type="project" value="UniProtKB-UniRule"/>
</dbReference>
<protein>
    <recommendedName>
        <fullName evidence="2 6">Orotate phosphoribosyltransferase</fullName>
        <shortName evidence="6">OPRT</shortName>
        <shortName evidence="6">OPRTase</shortName>
        <ecNumber evidence="2 6">2.4.2.10</ecNumber>
    </recommendedName>
</protein>
<dbReference type="HAMAP" id="MF_01208">
    <property type="entry name" value="PyrE"/>
    <property type="match status" value="1"/>
</dbReference>
<keyword evidence="6" id="KW-0460">Magnesium</keyword>
<evidence type="ECO:0000256" key="5">
    <source>
        <dbReference type="ARBA" id="ARBA00022975"/>
    </source>
</evidence>
<organism evidence="8 9">
    <name type="scientific">Pseudovibrio exalbescens</name>
    <dbReference type="NCBI Taxonomy" id="197461"/>
    <lineage>
        <taxon>Bacteria</taxon>
        <taxon>Pseudomonadati</taxon>
        <taxon>Pseudomonadota</taxon>
        <taxon>Alphaproteobacteria</taxon>
        <taxon>Hyphomicrobiales</taxon>
        <taxon>Stappiaceae</taxon>
        <taxon>Pseudovibrio</taxon>
    </lineage>
</organism>
<keyword evidence="4 6" id="KW-0808">Transferase</keyword>
<keyword evidence="3 6" id="KW-0328">Glycosyltransferase</keyword>
<feature type="binding site" description="in other chain" evidence="6">
    <location>
        <begin position="118"/>
        <end position="126"/>
    </location>
    <ligand>
        <name>5-phospho-alpha-D-ribose 1-diphosphate</name>
        <dbReference type="ChEBI" id="CHEBI:58017"/>
        <note>ligand shared between dimeric partners</note>
    </ligand>
</feature>
<comment type="caution">
    <text evidence="8">The sequence shown here is derived from an EMBL/GenBank/DDBJ whole genome shotgun (WGS) entry which is preliminary data.</text>
</comment>
<dbReference type="EMBL" id="LVVZ01000019">
    <property type="protein sequence ID" value="OKL43672.1"/>
    <property type="molecule type" value="Genomic_DNA"/>
</dbReference>
<dbReference type="InterPro" id="IPR000836">
    <property type="entry name" value="PRTase_dom"/>
</dbReference>
<sequence>MTGTDQDALKLLREIGAVVDGHFILPSGLSSPTLIDRPRLFMYPCHLQALCALLCRELHSQKLTGFDRVVSISRANMVLGHEVARQMGCPSTWLEKEAGSLKLVGPNLEKKSRLLIVEDVVNTGASSQEAIHALESWGMEAVGVACVINRSNGQANLELPIISLIDMQVPAYALDQVPRYLEEIPAIVTGNVASGH</sequence>
<proteinExistence type="inferred from homology"/>
<keyword evidence="5 6" id="KW-0665">Pyrimidine biosynthesis</keyword>
<evidence type="ECO:0000313" key="8">
    <source>
        <dbReference type="EMBL" id="OKL43672.1"/>
    </source>
</evidence>
<feature type="binding site" description="in other chain" evidence="6">
    <location>
        <position position="96"/>
    </location>
    <ligand>
        <name>5-phospho-alpha-D-ribose 1-diphosphate</name>
        <dbReference type="ChEBI" id="CHEBI:58017"/>
        <note>ligand shared between dimeric partners</note>
    </ligand>
</feature>
<feature type="domain" description="Phosphoribosyltransferase" evidence="7">
    <location>
        <begin position="54"/>
        <end position="157"/>
    </location>
</feature>